<keyword evidence="2 6" id="KW-0812">Transmembrane</keyword>
<keyword evidence="8" id="KW-1185">Reference proteome</keyword>
<dbReference type="SUPFAM" id="SSF103473">
    <property type="entry name" value="MFS general substrate transporter"/>
    <property type="match status" value="1"/>
</dbReference>
<evidence type="ECO:0000256" key="2">
    <source>
        <dbReference type="ARBA" id="ARBA00022692"/>
    </source>
</evidence>
<feature type="transmembrane region" description="Helical" evidence="6">
    <location>
        <begin position="231"/>
        <end position="251"/>
    </location>
</feature>
<name>A0A4Q7KEX6_9PSEU</name>
<accession>A0A4Q7KEX6</accession>
<feature type="transmembrane region" description="Helical" evidence="6">
    <location>
        <begin position="163"/>
        <end position="184"/>
    </location>
</feature>
<dbReference type="Pfam" id="PF07690">
    <property type="entry name" value="MFS_1"/>
    <property type="match status" value="2"/>
</dbReference>
<sequence length="396" mass="39777">MRVISPSSALWLVFFVNGAVLSSWAPRIPAVAGALSLDDGELGIALFGVAAGSVPALLATGRVLRRVSPATACRVCGVWFAAALPLIALANSLLALTLALVVLGAASGGLDVAMNTAGVRLERDSAPRRVLSRLHGGYSVGVLAGATAGAAAAAAGISVLVHFVLVSVVLLAIMVFAMGALPAATAMDERPAHEAGRRRLPRTSLLVLAVGALFLEGTITDWSALFLARDLGAGTAHGAVVVTAFTLAMAVSRTWGDRLRIAFGVRTIAIAGSVIAIVALAGAAAQREPVVFVVAVTIAGIGLGPLFPITISAAGETARGDLGTATAAVTAVGYLAYLAGPPLVGVTANTFGLSTTLIAGAVVAGTAMTLASRRGFSSHNEVDSGNNRVHTQGRNT</sequence>
<protein>
    <submittedName>
        <fullName evidence="7">Putative MFS family arabinose efflux permease</fullName>
    </submittedName>
</protein>
<dbReference type="CDD" id="cd17393">
    <property type="entry name" value="MFS_MosC_like"/>
    <property type="match status" value="1"/>
</dbReference>
<evidence type="ECO:0000313" key="7">
    <source>
        <dbReference type="EMBL" id="RZS32443.1"/>
    </source>
</evidence>
<organism evidence="7 8">
    <name type="scientific">Herbihabitans rhizosphaerae</name>
    <dbReference type="NCBI Taxonomy" id="1872711"/>
    <lineage>
        <taxon>Bacteria</taxon>
        <taxon>Bacillati</taxon>
        <taxon>Actinomycetota</taxon>
        <taxon>Actinomycetes</taxon>
        <taxon>Pseudonocardiales</taxon>
        <taxon>Pseudonocardiaceae</taxon>
        <taxon>Herbihabitans</taxon>
    </lineage>
</organism>
<dbReference type="PANTHER" id="PTHR23514:SF13">
    <property type="entry name" value="INNER MEMBRANE PROTEIN YBJJ"/>
    <property type="match status" value="1"/>
</dbReference>
<reference evidence="7 8" key="1">
    <citation type="submission" date="2019-02" db="EMBL/GenBank/DDBJ databases">
        <title>Genomic Encyclopedia of Type Strains, Phase IV (KMG-IV): sequencing the most valuable type-strain genomes for metagenomic binning, comparative biology and taxonomic classification.</title>
        <authorList>
            <person name="Goeker M."/>
        </authorList>
    </citation>
    <scope>NUCLEOTIDE SEQUENCE [LARGE SCALE GENOMIC DNA]</scope>
    <source>
        <strain evidence="7 8">DSM 101727</strain>
    </source>
</reference>
<feature type="transmembrane region" description="Helical" evidence="6">
    <location>
        <begin position="290"/>
        <end position="310"/>
    </location>
</feature>
<feature type="transmembrane region" description="Helical" evidence="6">
    <location>
        <begin position="322"/>
        <end position="339"/>
    </location>
</feature>
<dbReference type="Proteomes" id="UP000294257">
    <property type="component" value="Unassembled WGS sequence"/>
</dbReference>
<evidence type="ECO:0000313" key="8">
    <source>
        <dbReference type="Proteomes" id="UP000294257"/>
    </source>
</evidence>
<keyword evidence="4 6" id="KW-0472">Membrane</keyword>
<dbReference type="RefSeq" id="WP_130347888.1">
    <property type="nucleotide sequence ID" value="NZ_SGWQ01000012.1"/>
</dbReference>
<dbReference type="InterPro" id="IPR011701">
    <property type="entry name" value="MFS"/>
</dbReference>
<comment type="subcellular location">
    <subcellularLocation>
        <location evidence="1">Membrane</location>
        <topology evidence="1">Multi-pass membrane protein</topology>
    </subcellularLocation>
</comment>
<feature type="transmembrane region" description="Helical" evidence="6">
    <location>
        <begin position="42"/>
        <end position="59"/>
    </location>
</feature>
<feature type="transmembrane region" description="Helical" evidence="6">
    <location>
        <begin position="71"/>
        <end position="88"/>
    </location>
</feature>
<dbReference type="InterPro" id="IPR051788">
    <property type="entry name" value="MFS_Transporter"/>
</dbReference>
<evidence type="ECO:0000256" key="5">
    <source>
        <dbReference type="SAM" id="MobiDB-lite"/>
    </source>
</evidence>
<dbReference type="OrthoDB" id="151222at2"/>
<keyword evidence="3 6" id="KW-1133">Transmembrane helix</keyword>
<evidence type="ECO:0000256" key="6">
    <source>
        <dbReference type="SAM" id="Phobius"/>
    </source>
</evidence>
<feature type="transmembrane region" description="Helical" evidence="6">
    <location>
        <begin position="135"/>
        <end position="157"/>
    </location>
</feature>
<dbReference type="AlphaFoldDB" id="A0A4Q7KEX6"/>
<evidence type="ECO:0000256" key="1">
    <source>
        <dbReference type="ARBA" id="ARBA00004141"/>
    </source>
</evidence>
<dbReference type="PANTHER" id="PTHR23514">
    <property type="entry name" value="BYPASS OF STOP CODON PROTEIN 6"/>
    <property type="match status" value="1"/>
</dbReference>
<proteinExistence type="predicted"/>
<evidence type="ECO:0000256" key="3">
    <source>
        <dbReference type="ARBA" id="ARBA00022989"/>
    </source>
</evidence>
<feature type="transmembrane region" description="Helical" evidence="6">
    <location>
        <begin position="351"/>
        <end position="371"/>
    </location>
</feature>
<dbReference type="Gene3D" id="1.20.1250.20">
    <property type="entry name" value="MFS general substrate transporter like domains"/>
    <property type="match status" value="1"/>
</dbReference>
<dbReference type="InterPro" id="IPR036259">
    <property type="entry name" value="MFS_trans_sf"/>
</dbReference>
<feature type="transmembrane region" description="Helical" evidence="6">
    <location>
        <begin position="205"/>
        <end position="225"/>
    </location>
</feature>
<feature type="region of interest" description="Disordered" evidence="5">
    <location>
        <begin position="377"/>
        <end position="396"/>
    </location>
</feature>
<evidence type="ECO:0000256" key="4">
    <source>
        <dbReference type="ARBA" id="ARBA00023136"/>
    </source>
</evidence>
<dbReference type="EMBL" id="SGWQ01000012">
    <property type="protein sequence ID" value="RZS32443.1"/>
    <property type="molecule type" value="Genomic_DNA"/>
</dbReference>
<dbReference type="GO" id="GO:0016020">
    <property type="term" value="C:membrane"/>
    <property type="evidence" value="ECO:0007669"/>
    <property type="project" value="UniProtKB-SubCell"/>
</dbReference>
<comment type="caution">
    <text evidence="7">The sequence shown here is derived from an EMBL/GenBank/DDBJ whole genome shotgun (WGS) entry which is preliminary data.</text>
</comment>
<dbReference type="GO" id="GO:0022857">
    <property type="term" value="F:transmembrane transporter activity"/>
    <property type="evidence" value="ECO:0007669"/>
    <property type="project" value="InterPro"/>
</dbReference>
<gene>
    <name evidence="7" type="ORF">EV193_11277</name>
</gene>
<feature type="transmembrane region" description="Helical" evidence="6">
    <location>
        <begin position="263"/>
        <end position="284"/>
    </location>
</feature>